<comment type="similarity">
    <text evidence="1">Belongs to the PPR family. PCMP-H subfamily.</text>
</comment>
<dbReference type="GO" id="GO:0003723">
    <property type="term" value="F:RNA binding"/>
    <property type="evidence" value="ECO:0007669"/>
    <property type="project" value="InterPro"/>
</dbReference>
<proteinExistence type="inferred from homology"/>
<dbReference type="AlphaFoldDB" id="A0A8N4ESS1"/>
<dbReference type="GO" id="GO:0009451">
    <property type="term" value="P:RNA modification"/>
    <property type="evidence" value="ECO:0007669"/>
    <property type="project" value="InterPro"/>
</dbReference>
<dbReference type="Gene3D" id="1.25.40.10">
    <property type="entry name" value="Tetratricopeptide repeat domain"/>
    <property type="match status" value="6"/>
</dbReference>
<sequence length="619" mass="69676">MEQKMIKVLQKVTTLTELKQTHLQIIAHGLGESNHLLPKLMDLSLVLHSLDYAIQVFESAQNPNVVVYNTMIKCFIEKRYQNEAFSTYNKMRALGIFPNNFTSTFLLKACESLESLEWCKGVHGQITKCGFALDVFVQNALLNVYSKCSMTVDMARQVFDDMPQRDVVSWNSIVGACMTRGEMAQAMALFELMPERNIISWNTVIAGLSRGGDMASAQLVFDRMTTRNTISWNTMISGYMMSGDIVAARSLFDQMVDKDVVSWTAMISGYTKAGDLESARELFDHMPVKNVVSWNAMIAGYNQNYQFNEALHMFQWMLLDGKFPPDEATLTSVVSACADLGSLEHGNWIHSYIKRNNVQLTVALGNALIDMFAKCGDVKSSELVFHQMTRRCVITWTTMISGFAFSGHCREALTLFSKMCREGIEPDDVIFIAVLSACTHGGLVEEGKAIFDQMVRQYRIKPRMEHYGCMVDLLGRAGRLDEAVRFIESMPMEPSVVIWATLLSSCVTHGARELVDFVNRKIVDLEPSNPGYQVLISNSSALEGIWEGVLNVRAMMHQEGIKKVPGCSSIQVGGEVHEFLVKDTKHEKRKEIYEALDGLTKLMRQVGYVPYRTRYGLLQ</sequence>
<dbReference type="OrthoDB" id="185373at2759"/>
<dbReference type="FunFam" id="1.25.40.10:FF:000511">
    <property type="entry name" value="Pentatricopeptide repeat-containing protein"/>
    <property type="match status" value="1"/>
</dbReference>
<protein>
    <submittedName>
        <fullName evidence="5">Pentatricopeptide repeat-containing protein At3g29230-like</fullName>
    </submittedName>
</protein>
<dbReference type="RefSeq" id="XP_029118270.1">
    <property type="nucleotide sequence ID" value="XM_029262437.1"/>
</dbReference>
<organism evidence="4 5">
    <name type="scientific">Elaeis guineensis var. tenera</name>
    <name type="common">Oil palm</name>
    <dbReference type="NCBI Taxonomy" id="51953"/>
    <lineage>
        <taxon>Eukaryota</taxon>
        <taxon>Viridiplantae</taxon>
        <taxon>Streptophyta</taxon>
        <taxon>Embryophyta</taxon>
        <taxon>Tracheophyta</taxon>
        <taxon>Spermatophyta</taxon>
        <taxon>Magnoliopsida</taxon>
        <taxon>Liliopsida</taxon>
        <taxon>Arecaceae</taxon>
        <taxon>Arecoideae</taxon>
        <taxon>Cocoseae</taxon>
        <taxon>Elaeidinae</taxon>
        <taxon>Elaeis</taxon>
    </lineage>
</organism>
<dbReference type="InterPro" id="IPR002885">
    <property type="entry name" value="PPR_rpt"/>
</dbReference>
<dbReference type="FunFam" id="1.25.40.10:FF:000333">
    <property type="entry name" value="Pentatricopeptide repeat-containing protein"/>
    <property type="match status" value="1"/>
</dbReference>
<dbReference type="PANTHER" id="PTHR47926:SF531">
    <property type="entry name" value="TETRATRICOPEPTIDE REPEAT SUPERFAMILY PROTEIN"/>
    <property type="match status" value="1"/>
</dbReference>
<evidence type="ECO:0000313" key="4">
    <source>
        <dbReference type="Proteomes" id="UP000504607"/>
    </source>
</evidence>
<evidence type="ECO:0000256" key="3">
    <source>
        <dbReference type="PROSITE-ProRule" id="PRU00708"/>
    </source>
</evidence>
<dbReference type="Proteomes" id="UP000504607">
    <property type="component" value="Chromosome 2"/>
</dbReference>
<feature type="repeat" description="PPR" evidence="3">
    <location>
        <begin position="64"/>
        <end position="98"/>
    </location>
</feature>
<feature type="repeat" description="PPR" evidence="3">
    <location>
        <begin position="228"/>
        <end position="258"/>
    </location>
</feature>
<accession>A0A8N4ESS1</accession>
<feature type="repeat" description="PPR" evidence="3">
    <location>
        <begin position="392"/>
        <end position="426"/>
    </location>
</feature>
<keyword evidence="2" id="KW-0677">Repeat</keyword>
<dbReference type="InterPro" id="IPR011990">
    <property type="entry name" value="TPR-like_helical_dom_sf"/>
</dbReference>
<dbReference type="NCBIfam" id="TIGR00756">
    <property type="entry name" value="PPR"/>
    <property type="match status" value="6"/>
</dbReference>
<evidence type="ECO:0000256" key="2">
    <source>
        <dbReference type="ARBA" id="ARBA00022737"/>
    </source>
</evidence>
<dbReference type="Pfam" id="PF01535">
    <property type="entry name" value="PPR"/>
    <property type="match status" value="5"/>
</dbReference>
<feature type="repeat" description="PPR" evidence="3">
    <location>
        <begin position="259"/>
        <end position="293"/>
    </location>
</feature>
<dbReference type="PROSITE" id="PS51375">
    <property type="entry name" value="PPR"/>
    <property type="match status" value="5"/>
</dbReference>
<dbReference type="KEGG" id="egu:105037768"/>
<dbReference type="Pfam" id="PF20431">
    <property type="entry name" value="E_motif"/>
    <property type="match status" value="1"/>
</dbReference>
<keyword evidence="4" id="KW-1185">Reference proteome</keyword>
<name>A0A8N4ESS1_ELAGV</name>
<dbReference type="Pfam" id="PF13041">
    <property type="entry name" value="PPR_2"/>
    <property type="match status" value="3"/>
</dbReference>
<dbReference type="PANTHER" id="PTHR47926">
    <property type="entry name" value="PENTATRICOPEPTIDE REPEAT-CONTAINING PROTEIN"/>
    <property type="match status" value="1"/>
</dbReference>
<evidence type="ECO:0000256" key="1">
    <source>
        <dbReference type="ARBA" id="ARBA00006643"/>
    </source>
</evidence>
<reference evidence="5" key="1">
    <citation type="submission" date="2025-08" db="UniProtKB">
        <authorList>
            <consortium name="RefSeq"/>
        </authorList>
    </citation>
    <scope>IDENTIFICATION</scope>
</reference>
<gene>
    <name evidence="5" type="primary">LOC105037768</name>
</gene>
<dbReference type="FunFam" id="1.25.40.10:FF:000344">
    <property type="entry name" value="Pentatricopeptide repeat-containing protein"/>
    <property type="match status" value="1"/>
</dbReference>
<dbReference type="InterPro" id="IPR046848">
    <property type="entry name" value="E_motif"/>
</dbReference>
<dbReference type="InterPro" id="IPR046960">
    <property type="entry name" value="PPR_At4g14850-like_plant"/>
</dbReference>
<feature type="repeat" description="PPR" evidence="3">
    <location>
        <begin position="166"/>
        <end position="200"/>
    </location>
</feature>
<evidence type="ECO:0000313" key="5">
    <source>
        <dbReference type="RefSeq" id="XP_029118270.1"/>
    </source>
</evidence>